<name>A0A938YL86_9ACTN</name>
<dbReference type="InterPro" id="IPR045864">
    <property type="entry name" value="aa-tRNA-synth_II/BPL/LPL"/>
</dbReference>
<evidence type="ECO:0000256" key="1">
    <source>
        <dbReference type="SAM" id="MobiDB-lite"/>
    </source>
</evidence>
<dbReference type="Proteomes" id="UP000663801">
    <property type="component" value="Unassembled WGS sequence"/>
</dbReference>
<dbReference type="Pfam" id="PF21948">
    <property type="entry name" value="LplA-B_cat"/>
    <property type="match status" value="1"/>
</dbReference>
<reference evidence="3" key="1">
    <citation type="submission" date="2021-01" db="EMBL/GenBank/DDBJ databases">
        <title>KCTC 19127 draft genome.</title>
        <authorList>
            <person name="An D."/>
        </authorList>
    </citation>
    <scope>NUCLEOTIDE SEQUENCE</scope>
    <source>
        <strain evidence="3">KCTC 19127</strain>
    </source>
</reference>
<feature type="compositionally biased region" description="Basic and acidic residues" evidence="1">
    <location>
        <begin position="259"/>
        <end position="275"/>
    </location>
</feature>
<dbReference type="PROSITE" id="PS51733">
    <property type="entry name" value="BPL_LPL_CATALYTIC"/>
    <property type="match status" value="1"/>
</dbReference>
<organism evidence="3 4">
    <name type="scientific">Nakamurella flavida</name>
    <dbReference type="NCBI Taxonomy" id="363630"/>
    <lineage>
        <taxon>Bacteria</taxon>
        <taxon>Bacillati</taxon>
        <taxon>Actinomycetota</taxon>
        <taxon>Actinomycetes</taxon>
        <taxon>Nakamurellales</taxon>
        <taxon>Nakamurellaceae</taxon>
        <taxon>Nakamurella</taxon>
    </lineage>
</organism>
<dbReference type="RefSeq" id="WP_205255239.1">
    <property type="nucleotide sequence ID" value="NZ_BAAAPV010000001.1"/>
</dbReference>
<keyword evidence="4" id="KW-1185">Reference proteome</keyword>
<dbReference type="EMBL" id="JAERWL010000002">
    <property type="protein sequence ID" value="MBM9475088.1"/>
    <property type="molecule type" value="Genomic_DNA"/>
</dbReference>
<feature type="domain" description="BPL/LPL catalytic" evidence="2">
    <location>
        <begin position="55"/>
        <end position="249"/>
    </location>
</feature>
<evidence type="ECO:0000259" key="2">
    <source>
        <dbReference type="PROSITE" id="PS51733"/>
    </source>
</evidence>
<sequence length="275" mass="27683">MTVTAEVGSGTALREQLAVLLGGAPELRVAAGSEMTSAAADLAVGPTLLTHVAAGDGAGWLRLYSPAPTVGFSRRDAREPGFADAVAIAADQGFQSAMRAPGGRAAAYHRSTLCFDLVVPDRGADAVARLAALGEVLAAVLRGRGVDARVGPVPDEYCPGRYSVNGGGRVKLIGTAGRRVRGALLLGGSIVVADAAPLRAVIGAVYPALGLHCDPESVGAAADLGFVGSVEDMQAALLATLGTATGLRPAALPPADDPPPDRGGTRPPDPFRPRS</sequence>
<dbReference type="Gene3D" id="3.30.930.10">
    <property type="entry name" value="Bira Bifunctional Protein, Domain 2"/>
    <property type="match status" value="1"/>
</dbReference>
<evidence type="ECO:0000313" key="4">
    <source>
        <dbReference type="Proteomes" id="UP000663801"/>
    </source>
</evidence>
<proteinExistence type="predicted"/>
<comment type="caution">
    <text evidence="3">The sequence shown here is derived from an EMBL/GenBank/DDBJ whole genome shotgun (WGS) entry which is preliminary data.</text>
</comment>
<dbReference type="AlphaFoldDB" id="A0A938YL86"/>
<gene>
    <name evidence="3" type="ORF">JL107_01390</name>
</gene>
<dbReference type="SUPFAM" id="SSF55681">
    <property type="entry name" value="Class II aaRS and biotin synthetases"/>
    <property type="match status" value="1"/>
</dbReference>
<dbReference type="GO" id="GO:0016874">
    <property type="term" value="F:ligase activity"/>
    <property type="evidence" value="ECO:0007669"/>
    <property type="project" value="UniProtKB-KW"/>
</dbReference>
<protein>
    <submittedName>
        <fullName evidence="3">Lipoate--protein ligase family protein</fullName>
    </submittedName>
</protein>
<keyword evidence="3" id="KW-0436">Ligase</keyword>
<evidence type="ECO:0000313" key="3">
    <source>
        <dbReference type="EMBL" id="MBM9475088.1"/>
    </source>
</evidence>
<feature type="region of interest" description="Disordered" evidence="1">
    <location>
        <begin position="247"/>
        <end position="275"/>
    </location>
</feature>
<accession>A0A938YL86</accession>
<dbReference type="InterPro" id="IPR004143">
    <property type="entry name" value="BPL_LPL_catalytic"/>
</dbReference>